<evidence type="ECO:0000313" key="9">
    <source>
        <dbReference type="EMBL" id="MCX2721419.1"/>
    </source>
</evidence>
<dbReference type="InterPro" id="IPR000522">
    <property type="entry name" value="ABC_transptr_permease_BtuC"/>
</dbReference>
<dbReference type="EMBL" id="JAPEVI010000002">
    <property type="protein sequence ID" value="MCX2721419.1"/>
    <property type="molecule type" value="Genomic_DNA"/>
</dbReference>
<feature type="transmembrane region" description="Helical" evidence="8">
    <location>
        <begin position="277"/>
        <end position="298"/>
    </location>
</feature>
<organism evidence="9 10">
    <name type="scientific">Roseibium salinum</name>
    <dbReference type="NCBI Taxonomy" id="1604349"/>
    <lineage>
        <taxon>Bacteria</taxon>
        <taxon>Pseudomonadati</taxon>
        <taxon>Pseudomonadota</taxon>
        <taxon>Alphaproteobacteria</taxon>
        <taxon>Hyphomicrobiales</taxon>
        <taxon>Stappiaceae</taxon>
        <taxon>Roseibium</taxon>
    </lineage>
</organism>
<dbReference type="PANTHER" id="PTHR30472:SF37">
    <property type="entry name" value="FE(3+) DICITRATE TRANSPORT SYSTEM PERMEASE PROTEIN FECD-RELATED"/>
    <property type="match status" value="1"/>
</dbReference>
<proteinExistence type="inferred from homology"/>
<feature type="transmembrane region" description="Helical" evidence="8">
    <location>
        <begin position="612"/>
        <end position="630"/>
    </location>
</feature>
<feature type="transmembrane region" description="Helical" evidence="8">
    <location>
        <begin position="425"/>
        <end position="443"/>
    </location>
</feature>
<feature type="transmembrane region" description="Helical" evidence="8">
    <location>
        <begin position="95"/>
        <end position="114"/>
    </location>
</feature>
<gene>
    <name evidence="9" type="primary">fhuB</name>
    <name evidence="9" type="ORF">ON753_03215</name>
</gene>
<feature type="transmembrane region" description="Helical" evidence="8">
    <location>
        <begin position="482"/>
        <end position="503"/>
    </location>
</feature>
<dbReference type="InterPro" id="IPR037294">
    <property type="entry name" value="ABC_BtuC-like"/>
</dbReference>
<keyword evidence="7 8" id="KW-0472">Membrane</keyword>
<evidence type="ECO:0000256" key="1">
    <source>
        <dbReference type="ARBA" id="ARBA00004651"/>
    </source>
</evidence>
<dbReference type="Pfam" id="PF01032">
    <property type="entry name" value="FecCD"/>
    <property type="match status" value="2"/>
</dbReference>
<feature type="transmembrane region" description="Helical" evidence="8">
    <location>
        <begin position="62"/>
        <end position="83"/>
    </location>
</feature>
<protein>
    <submittedName>
        <fullName evidence="9">Fe(3+)-hydroxamate ABC transporter permease FhuB</fullName>
    </submittedName>
</protein>
<evidence type="ECO:0000256" key="3">
    <source>
        <dbReference type="ARBA" id="ARBA00022448"/>
    </source>
</evidence>
<comment type="caution">
    <text evidence="9">The sequence shown here is derived from an EMBL/GenBank/DDBJ whole genome shotgun (WGS) entry which is preliminary data.</text>
</comment>
<evidence type="ECO:0000256" key="5">
    <source>
        <dbReference type="ARBA" id="ARBA00022692"/>
    </source>
</evidence>
<keyword evidence="10" id="KW-1185">Reference proteome</keyword>
<feature type="transmembrane region" description="Helical" evidence="8">
    <location>
        <begin position="566"/>
        <end position="592"/>
    </location>
</feature>
<reference evidence="9 10" key="1">
    <citation type="journal article" date="2016" name="Int. J. Syst. Evol. Microbiol.">
        <title>Labrenzia salina sp. nov., isolated from the rhizosphere of the halophyte Arthrocnemum macrostachyum.</title>
        <authorList>
            <person name="Camacho M."/>
            <person name="Redondo-Gomez S."/>
            <person name="Rodriguez-Llorente I."/>
            <person name="Rohde M."/>
            <person name="Sproer C."/>
            <person name="Schumann P."/>
            <person name="Klenk H.P."/>
            <person name="Montero-Calasanz M.D.C."/>
        </authorList>
    </citation>
    <scope>NUCLEOTIDE SEQUENCE [LARGE SCALE GENOMIC DNA]</scope>
    <source>
        <strain evidence="9 10">DSM 29163</strain>
    </source>
</reference>
<comment type="subcellular location">
    <subcellularLocation>
        <location evidence="1">Cell membrane</location>
        <topology evidence="1">Multi-pass membrane protein</topology>
    </subcellularLocation>
</comment>
<keyword evidence="6 8" id="KW-1133">Transmembrane helix</keyword>
<keyword evidence="3" id="KW-0813">Transport</keyword>
<dbReference type="CDD" id="cd06550">
    <property type="entry name" value="TM_ABC_iron-siderophores_like"/>
    <property type="match status" value="1"/>
</dbReference>
<feature type="transmembrane region" description="Helical" evidence="8">
    <location>
        <begin position="391"/>
        <end position="413"/>
    </location>
</feature>
<evidence type="ECO:0000256" key="2">
    <source>
        <dbReference type="ARBA" id="ARBA00007935"/>
    </source>
</evidence>
<dbReference type="Proteomes" id="UP001300261">
    <property type="component" value="Unassembled WGS sequence"/>
</dbReference>
<evidence type="ECO:0000256" key="6">
    <source>
        <dbReference type="ARBA" id="ARBA00022989"/>
    </source>
</evidence>
<keyword evidence="5 8" id="KW-0812">Transmembrane</keyword>
<feature type="transmembrane region" description="Helical" evidence="8">
    <location>
        <begin position="246"/>
        <end position="265"/>
    </location>
</feature>
<feature type="transmembrane region" description="Helical" evidence="8">
    <location>
        <begin position="351"/>
        <end position="371"/>
    </location>
</feature>
<keyword evidence="4" id="KW-1003">Cell membrane</keyword>
<feature type="transmembrane region" description="Helical" evidence="8">
    <location>
        <begin position="145"/>
        <end position="169"/>
    </location>
</feature>
<dbReference type="SUPFAM" id="SSF81345">
    <property type="entry name" value="ABC transporter involved in vitamin B12 uptake, BtuC"/>
    <property type="match status" value="2"/>
</dbReference>
<dbReference type="NCBIfam" id="NF007866">
    <property type="entry name" value="PRK10577.1-2"/>
    <property type="match status" value="1"/>
</dbReference>
<dbReference type="Gene3D" id="1.10.3470.10">
    <property type="entry name" value="ABC transporter involved in vitamin B12 uptake, BtuC"/>
    <property type="match status" value="2"/>
</dbReference>
<evidence type="ECO:0000256" key="4">
    <source>
        <dbReference type="ARBA" id="ARBA00022475"/>
    </source>
</evidence>
<name>A0ABT3QWV9_9HYPH</name>
<evidence type="ECO:0000256" key="8">
    <source>
        <dbReference type="SAM" id="Phobius"/>
    </source>
</evidence>
<dbReference type="PANTHER" id="PTHR30472">
    <property type="entry name" value="FERRIC ENTEROBACTIN TRANSPORT SYSTEM PERMEASE PROTEIN"/>
    <property type="match status" value="1"/>
</dbReference>
<feature type="transmembrane region" description="Helical" evidence="8">
    <location>
        <begin position="12"/>
        <end position="37"/>
    </location>
</feature>
<dbReference type="RefSeq" id="WP_265961120.1">
    <property type="nucleotide sequence ID" value="NZ_JAPEVI010000002.1"/>
</dbReference>
<feature type="transmembrane region" description="Helical" evidence="8">
    <location>
        <begin position="637"/>
        <end position="658"/>
    </location>
</feature>
<comment type="similarity">
    <text evidence="2">Belongs to the binding-protein-dependent transport system permease family. FecCD subfamily.</text>
</comment>
<feature type="transmembrane region" description="Helical" evidence="8">
    <location>
        <begin position="120"/>
        <end position="138"/>
    </location>
</feature>
<evidence type="ECO:0000256" key="7">
    <source>
        <dbReference type="ARBA" id="ARBA00023136"/>
    </source>
</evidence>
<accession>A0ABT3QWV9</accession>
<feature type="transmembrane region" description="Helical" evidence="8">
    <location>
        <begin position="449"/>
        <end position="470"/>
    </location>
</feature>
<feature type="transmembrane region" description="Helical" evidence="8">
    <location>
        <begin position="304"/>
        <end position="324"/>
    </location>
</feature>
<evidence type="ECO:0000313" key="10">
    <source>
        <dbReference type="Proteomes" id="UP001300261"/>
    </source>
</evidence>
<sequence length="665" mass="68755">MHDRKGLPPAAWLVLGAMAAILAIAVNLGPTAAGLGWEAAFTAPDPADQTAVLFYYSQLPRLAISLVAGAALGLAGALLQQVLRNPLASPTTVGIEAGAQLALAVALAFFPVLLGWSRDVVTLSGGLAAMLCVFSIAWRFGFSPLVVMLAGLMIGLYANACVTILALTHDHYLEGLFIWGAGSLVQQDWRPVLALVPRILACSVLVLLLMRPLELLQLDEAAKGLGVRIALVRTAGLGLAAALTAFVASTVGVIGFLGLAAPAMARLLGARRFHQRLVLAPVTGALLLTLTDQLLQLAETWTGVFVPTGAVTAVLGAPLLLVLVRRLPAAASSLAANSVAPLHRARSPAKLLGGIIVLTGAVAVFSVLLGRNTEGALVFVPLPDLELLLPWRLPRTLVAISGGIMLAIAGVFLQRLTANPIASPEVLGISSGAAFGVLAALFIAEAPGFAFQAFCATAGALAVFVVLMTLERRSGGSGERLLYSGVAVGALLTAVLAAIIATGDPRARLLLQWMTGSTYLSDWRTAWTLSAIAALALCAAPLFTRSLTLLTLGDVSARATGVNVRLVRLSMLVFTCTLTAVATLAIGPLSFVGLMAPHLARRAGLVGTLPQILGAATLGALVMTIADYFGRIAWFPWQLPAGIVATLIGGPVLVIFLLKRQGKAA</sequence>